<accession>A0A822ZGG8</accession>
<evidence type="ECO:0000256" key="1">
    <source>
        <dbReference type="SAM" id="SignalP"/>
    </source>
</evidence>
<proteinExistence type="predicted"/>
<reference evidence="2 3" key="1">
    <citation type="journal article" date="2020" name="Mol. Biol. Evol.">
        <title>Distinct Expression and Methylation Patterns for Genes with Different Fates following a Single Whole-Genome Duplication in Flowering Plants.</title>
        <authorList>
            <person name="Shi T."/>
            <person name="Rahmani R.S."/>
            <person name="Gugger P.F."/>
            <person name="Wang M."/>
            <person name="Li H."/>
            <person name="Zhang Y."/>
            <person name="Li Z."/>
            <person name="Wang Q."/>
            <person name="Van de Peer Y."/>
            <person name="Marchal K."/>
            <person name="Chen J."/>
        </authorList>
    </citation>
    <scope>NUCLEOTIDE SEQUENCE [LARGE SCALE GENOMIC DNA]</scope>
    <source>
        <tissue evidence="2">Leaf</tissue>
    </source>
</reference>
<dbReference type="EMBL" id="DUZY01000006">
    <property type="protein sequence ID" value="DAD43977.1"/>
    <property type="molecule type" value="Genomic_DNA"/>
</dbReference>
<gene>
    <name evidence="2" type="ORF">HUJ06_002207</name>
</gene>
<keyword evidence="1" id="KW-0732">Signal</keyword>
<feature type="chain" id="PRO_5032422974" evidence="1">
    <location>
        <begin position="32"/>
        <end position="61"/>
    </location>
</feature>
<dbReference type="AlphaFoldDB" id="A0A822ZGG8"/>
<evidence type="ECO:0000313" key="2">
    <source>
        <dbReference type="EMBL" id="DAD43977.1"/>
    </source>
</evidence>
<name>A0A822ZGG8_NELNU</name>
<keyword evidence="3" id="KW-1185">Reference proteome</keyword>
<protein>
    <submittedName>
        <fullName evidence="2">Uncharacterized protein</fullName>
    </submittedName>
</protein>
<dbReference type="Proteomes" id="UP000607653">
    <property type="component" value="Unassembled WGS sequence"/>
</dbReference>
<sequence>MQIPLVVVGGFNHKLWLLVEVAAALLTSNCAQPKLYQTFGVEEGMHAFDRIWCLKKTKISR</sequence>
<feature type="signal peptide" evidence="1">
    <location>
        <begin position="1"/>
        <end position="31"/>
    </location>
</feature>
<comment type="caution">
    <text evidence="2">The sequence shown here is derived from an EMBL/GenBank/DDBJ whole genome shotgun (WGS) entry which is preliminary data.</text>
</comment>
<evidence type="ECO:0000313" key="3">
    <source>
        <dbReference type="Proteomes" id="UP000607653"/>
    </source>
</evidence>
<organism evidence="2 3">
    <name type="scientific">Nelumbo nucifera</name>
    <name type="common">Sacred lotus</name>
    <dbReference type="NCBI Taxonomy" id="4432"/>
    <lineage>
        <taxon>Eukaryota</taxon>
        <taxon>Viridiplantae</taxon>
        <taxon>Streptophyta</taxon>
        <taxon>Embryophyta</taxon>
        <taxon>Tracheophyta</taxon>
        <taxon>Spermatophyta</taxon>
        <taxon>Magnoliopsida</taxon>
        <taxon>Proteales</taxon>
        <taxon>Nelumbonaceae</taxon>
        <taxon>Nelumbo</taxon>
    </lineage>
</organism>